<dbReference type="GO" id="GO:0018576">
    <property type="term" value="F:catechol 1,2-dioxygenase activity"/>
    <property type="evidence" value="ECO:0007669"/>
    <property type="project" value="InterPro"/>
</dbReference>
<dbReference type="InterPro" id="IPR000627">
    <property type="entry name" value="Intradiol_dOase_C"/>
</dbReference>
<keyword evidence="4 9" id="KW-0223">Dioxygenase</keyword>
<dbReference type="GO" id="GO:0009712">
    <property type="term" value="P:catechol-containing compound metabolic process"/>
    <property type="evidence" value="ECO:0007669"/>
    <property type="project" value="InterPro"/>
</dbReference>
<comment type="caution">
    <text evidence="9">The sequence shown here is derived from an EMBL/GenBank/DDBJ whole genome shotgun (WGS) entry which is preliminary data.</text>
</comment>
<protein>
    <submittedName>
        <fullName evidence="9">Hydroxyquinol 1,2-dioxygenase</fullName>
        <ecNumber evidence="9">1.13.11.37</ecNumber>
    </submittedName>
</protein>
<dbReference type="InterPro" id="IPR007535">
    <property type="entry name" value="Catechol_dOase_N"/>
</dbReference>
<dbReference type="Pfam" id="PF00775">
    <property type="entry name" value="Dioxygenase_C"/>
    <property type="match status" value="1"/>
</dbReference>
<evidence type="ECO:0000259" key="7">
    <source>
        <dbReference type="Pfam" id="PF00775"/>
    </source>
</evidence>
<comment type="similarity">
    <text evidence="2">Belongs to the intradiol ring-cleavage dioxygenase family.</text>
</comment>
<dbReference type="GO" id="GO:0008199">
    <property type="term" value="F:ferric iron binding"/>
    <property type="evidence" value="ECO:0007669"/>
    <property type="project" value="InterPro"/>
</dbReference>
<proteinExistence type="inferred from homology"/>
<evidence type="ECO:0000256" key="2">
    <source>
        <dbReference type="ARBA" id="ARBA00007825"/>
    </source>
</evidence>
<sequence length="307" mass="34007">MIIENQTMVTDAVLEAVSRTEDPRLREILLALVRHLHGFVREVRLTERELQEAVRLSVAMGQRTTPSHNEVVLMAGSMGVSSLVCLLNNGNNGQTETQANLLGPFWRDDQPLSASGDTLVRSPTPGPGLVVHVSLEDVDGRPVAGAEIDVWHSSPEGLYENQDPKQAEMNLRGRFVSDEAGRFHFRSVKPAGYPIPIDGPVGELVRATRRHNFRPAYLHFMVYKPGFKTLISQVYSPDDAHIDSDVQFGVTRALIGNYIRHDEPSPELGFAAPWYSLDQRFTLEAGEARRPVAPIRSKATAGLQEGR</sequence>
<comment type="cofactor">
    <cofactor evidence="1">
        <name>Fe(3+)</name>
        <dbReference type="ChEBI" id="CHEBI:29034"/>
    </cofactor>
</comment>
<evidence type="ECO:0000256" key="4">
    <source>
        <dbReference type="ARBA" id="ARBA00022964"/>
    </source>
</evidence>
<evidence type="ECO:0000259" key="8">
    <source>
        <dbReference type="Pfam" id="PF04444"/>
    </source>
</evidence>
<organism evidence="9">
    <name type="scientific">mine drainage metagenome</name>
    <dbReference type="NCBI Taxonomy" id="410659"/>
    <lineage>
        <taxon>unclassified sequences</taxon>
        <taxon>metagenomes</taxon>
        <taxon>ecological metagenomes</taxon>
    </lineage>
</organism>
<dbReference type="PANTHER" id="PTHR33711">
    <property type="entry name" value="DIOXYGENASE, PUTATIVE (AFU_ORTHOLOGUE AFUA_2G02910)-RELATED"/>
    <property type="match status" value="1"/>
</dbReference>
<keyword evidence="5 9" id="KW-0560">Oxidoreductase</keyword>
<dbReference type="InterPro" id="IPR015889">
    <property type="entry name" value="Intradiol_dOase_core"/>
</dbReference>
<dbReference type="EMBL" id="MLJW01005404">
    <property type="protein sequence ID" value="OIQ68281.1"/>
    <property type="molecule type" value="Genomic_DNA"/>
</dbReference>
<dbReference type="Gene3D" id="2.60.130.10">
    <property type="entry name" value="Aromatic compound dioxygenase"/>
    <property type="match status" value="1"/>
</dbReference>
<dbReference type="Pfam" id="PF04444">
    <property type="entry name" value="Dioxygenase_N"/>
    <property type="match status" value="1"/>
</dbReference>
<dbReference type="GO" id="GO:0047074">
    <property type="term" value="F:4-hydroxycatechol 1,2-dioxygenase activity"/>
    <property type="evidence" value="ECO:0007669"/>
    <property type="project" value="UniProtKB-EC"/>
</dbReference>
<evidence type="ECO:0000256" key="1">
    <source>
        <dbReference type="ARBA" id="ARBA00001965"/>
    </source>
</evidence>
<evidence type="ECO:0000256" key="6">
    <source>
        <dbReference type="ARBA" id="ARBA00023004"/>
    </source>
</evidence>
<dbReference type="SUPFAM" id="SSF49482">
    <property type="entry name" value="Aromatic compound dioxygenase"/>
    <property type="match status" value="1"/>
</dbReference>
<gene>
    <name evidence="9" type="primary">npcC</name>
    <name evidence="9" type="ORF">GALL_501280</name>
</gene>
<keyword evidence="6" id="KW-0408">Iron</keyword>
<dbReference type="AlphaFoldDB" id="A0A1J5P9L7"/>
<name>A0A1J5P9L7_9ZZZZ</name>
<dbReference type="InterPro" id="IPR050770">
    <property type="entry name" value="Intradiol_RC_Dioxygenase"/>
</dbReference>
<evidence type="ECO:0000256" key="3">
    <source>
        <dbReference type="ARBA" id="ARBA00022723"/>
    </source>
</evidence>
<keyword evidence="3" id="KW-0479">Metal-binding</keyword>
<feature type="domain" description="Catechol dioxygenase N-terminal" evidence="8">
    <location>
        <begin position="22"/>
        <end position="92"/>
    </location>
</feature>
<feature type="domain" description="Intradiol ring-cleavage dioxygenases" evidence="7">
    <location>
        <begin position="117"/>
        <end position="261"/>
    </location>
</feature>
<evidence type="ECO:0000313" key="9">
    <source>
        <dbReference type="EMBL" id="OIQ68281.1"/>
    </source>
</evidence>
<evidence type="ECO:0000256" key="5">
    <source>
        <dbReference type="ARBA" id="ARBA00023002"/>
    </source>
</evidence>
<dbReference type="PANTHER" id="PTHR33711:SF7">
    <property type="entry name" value="INTRADIOL RING-CLEAVAGE DIOXYGENASES DOMAIN-CONTAINING PROTEIN-RELATED"/>
    <property type="match status" value="1"/>
</dbReference>
<dbReference type="EC" id="1.13.11.37" evidence="9"/>
<accession>A0A1J5P9L7</accession>
<reference evidence="9" key="1">
    <citation type="submission" date="2016-10" db="EMBL/GenBank/DDBJ databases">
        <title>Sequence of Gallionella enrichment culture.</title>
        <authorList>
            <person name="Poehlein A."/>
            <person name="Muehling M."/>
            <person name="Daniel R."/>
        </authorList>
    </citation>
    <scope>NUCLEOTIDE SEQUENCE</scope>
</reference>